<feature type="transmembrane region" description="Helical" evidence="6">
    <location>
        <begin position="304"/>
        <end position="330"/>
    </location>
</feature>
<evidence type="ECO:0000256" key="7">
    <source>
        <dbReference type="SAM" id="MobiDB-lite"/>
    </source>
</evidence>
<proteinExistence type="inferred from homology"/>
<comment type="caution">
    <text evidence="6">Lacks conserved residue(s) required for the propagation of feature annotation.</text>
</comment>
<evidence type="ECO:0000313" key="8">
    <source>
        <dbReference type="EMBL" id="KAF2806472.1"/>
    </source>
</evidence>
<evidence type="ECO:0000256" key="2">
    <source>
        <dbReference type="ARBA" id="ARBA00022448"/>
    </source>
</evidence>
<comment type="similarity">
    <text evidence="6">Belongs to the ferroportin (FP) (TC 2.A.100) family. SLC40A subfamily.</text>
</comment>
<evidence type="ECO:0000256" key="4">
    <source>
        <dbReference type="ARBA" id="ARBA00022989"/>
    </source>
</evidence>
<feature type="region of interest" description="Disordered" evidence="7">
    <location>
        <begin position="382"/>
        <end position="410"/>
    </location>
</feature>
<gene>
    <name evidence="8 10" type="ORF">BDZ99DRAFT_573982</name>
</gene>
<reference evidence="8 10" key="1">
    <citation type="journal article" date="2020" name="Stud. Mycol.">
        <title>101 Dothideomycetes genomes: a test case for predicting lifestyles and emergence of pathogens.</title>
        <authorList>
            <person name="Haridas S."/>
            <person name="Albert R."/>
            <person name="Binder M."/>
            <person name="Bloem J."/>
            <person name="Labutti K."/>
            <person name="Salamov A."/>
            <person name="Andreopoulos B."/>
            <person name="Baker S."/>
            <person name="Barry K."/>
            <person name="Bills G."/>
            <person name="Bluhm B."/>
            <person name="Cannon C."/>
            <person name="Castanera R."/>
            <person name="Culley D."/>
            <person name="Daum C."/>
            <person name="Ezra D."/>
            <person name="Gonzalez J."/>
            <person name="Henrissat B."/>
            <person name="Kuo A."/>
            <person name="Liang C."/>
            <person name="Lipzen A."/>
            <person name="Lutzoni F."/>
            <person name="Magnuson J."/>
            <person name="Mondo S."/>
            <person name="Nolan M."/>
            <person name="Ohm R."/>
            <person name="Pangilinan J."/>
            <person name="Park H.-J."/>
            <person name="Ramirez L."/>
            <person name="Alfaro M."/>
            <person name="Sun H."/>
            <person name="Tritt A."/>
            <person name="Yoshinaga Y."/>
            <person name="Zwiers L.-H."/>
            <person name="Turgeon B."/>
            <person name="Goodwin S."/>
            <person name="Spatafora J."/>
            <person name="Crous P."/>
            <person name="Grigoriev I."/>
        </authorList>
    </citation>
    <scope>NUCLEOTIDE SEQUENCE</scope>
    <source>
        <strain evidence="8 10">CBS 304.34</strain>
    </source>
</reference>
<evidence type="ECO:0000256" key="1">
    <source>
        <dbReference type="ARBA" id="ARBA00004141"/>
    </source>
</evidence>
<dbReference type="InterPro" id="IPR009716">
    <property type="entry name" value="Ferroportin-1"/>
</dbReference>
<feature type="transmembrane region" description="Helical" evidence="6">
    <location>
        <begin position="464"/>
        <end position="483"/>
    </location>
</feature>
<evidence type="ECO:0000313" key="9">
    <source>
        <dbReference type="Proteomes" id="UP000504636"/>
    </source>
</evidence>
<dbReference type="EMBL" id="MU003707">
    <property type="protein sequence ID" value="KAF2806472.1"/>
    <property type="molecule type" value="Genomic_DNA"/>
</dbReference>
<dbReference type="PANTHER" id="PTHR11660:SF57">
    <property type="entry name" value="SOLUTE CARRIER FAMILY 40 MEMBER"/>
    <property type="match status" value="1"/>
</dbReference>
<evidence type="ECO:0000313" key="10">
    <source>
        <dbReference type="RefSeq" id="XP_033573436.1"/>
    </source>
</evidence>
<dbReference type="PANTHER" id="PTHR11660">
    <property type="entry name" value="SOLUTE CARRIER FAMILY 40 MEMBER"/>
    <property type="match status" value="1"/>
</dbReference>
<evidence type="ECO:0000256" key="3">
    <source>
        <dbReference type="ARBA" id="ARBA00022692"/>
    </source>
</evidence>
<evidence type="ECO:0000256" key="6">
    <source>
        <dbReference type="RuleBase" id="RU365065"/>
    </source>
</evidence>
<name>A0A6A6YCD6_9PEZI</name>
<reference evidence="10" key="2">
    <citation type="submission" date="2020-04" db="EMBL/GenBank/DDBJ databases">
        <authorList>
            <consortium name="NCBI Genome Project"/>
        </authorList>
    </citation>
    <scope>NUCLEOTIDE SEQUENCE</scope>
    <source>
        <strain evidence="10">CBS 304.34</strain>
    </source>
</reference>
<feature type="compositionally biased region" description="Acidic residues" evidence="7">
    <location>
        <begin position="388"/>
        <end position="402"/>
    </location>
</feature>
<feature type="transmembrane region" description="Helical" evidence="6">
    <location>
        <begin position="57"/>
        <end position="77"/>
    </location>
</feature>
<evidence type="ECO:0000256" key="5">
    <source>
        <dbReference type="ARBA" id="ARBA00023136"/>
    </source>
</evidence>
<dbReference type="GO" id="GO:0005381">
    <property type="term" value="F:iron ion transmembrane transporter activity"/>
    <property type="evidence" value="ECO:0007669"/>
    <property type="project" value="UniProtKB-UniRule"/>
</dbReference>
<dbReference type="GeneID" id="54469230"/>
<feature type="transmembrane region" description="Helical" evidence="6">
    <location>
        <begin position="199"/>
        <end position="232"/>
    </location>
</feature>
<comment type="function">
    <text evidence="6">May be involved in iron transport and iron homeostasis.</text>
</comment>
<keyword evidence="2 6" id="KW-0813">Transport</keyword>
<feature type="transmembrane region" description="Helical" evidence="6">
    <location>
        <begin position="504"/>
        <end position="525"/>
    </location>
</feature>
<protein>
    <recommendedName>
        <fullName evidence="6">Solute carrier family 40 member</fullName>
    </recommendedName>
</protein>
<dbReference type="Proteomes" id="UP000504636">
    <property type="component" value="Unplaced"/>
</dbReference>
<dbReference type="OrthoDB" id="648861at2759"/>
<feature type="transmembrane region" description="Helical" evidence="6">
    <location>
        <begin position="420"/>
        <end position="444"/>
    </location>
</feature>
<dbReference type="Pfam" id="PF06963">
    <property type="entry name" value="FPN1"/>
    <property type="match status" value="1"/>
</dbReference>
<keyword evidence="6" id="KW-0406">Ion transport</keyword>
<comment type="subcellular location">
    <subcellularLocation>
        <location evidence="1 6">Membrane</location>
        <topology evidence="1 6">Multi-pass membrane protein</topology>
    </subcellularLocation>
</comment>
<feature type="transmembrane region" description="Helical" evidence="6">
    <location>
        <begin position="89"/>
        <end position="111"/>
    </location>
</feature>
<dbReference type="GO" id="GO:0016020">
    <property type="term" value="C:membrane"/>
    <property type="evidence" value="ECO:0007669"/>
    <property type="project" value="UniProtKB-SubCell"/>
</dbReference>
<feature type="transmembrane region" description="Helical" evidence="6">
    <location>
        <begin position="531"/>
        <end position="553"/>
    </location>
</feature>
<sequence>MPDRQSAEIAHDGTPELSQKQGYILYLCHLLSAWNARSYEFAAILFTAAAYPGGFRATSFVGITISLAAILFASAVGKWIDHAPSRLRTLLATIIINRSTIIVSCFGWFLIVGGPSTKIHGRSSPLDQDSSFELRGAPKHIVFAFGLGLGIIETLSRKANVISMERDWVPVLAPETGAIHFTLTQVNATMARIDMICKVLAPIVVSGFLSIVPSIRYGVVGIALANILSLWLEFWTAQWLWSQCHTLREPKLPVIAEYDCNGDPISHAYPSQRGNTFLALWIESVQAWWHGYIPSLRLFFSTEVWISTIAMCMTHASVLSVSGSVIVFLLNSGYSMKVVTVAEAASAIFEVGSTFVAPFAVRKLSPIASPASHKLLRVSSKDDASDSSVEEEDVESDVDPDDSLNHHKAGPDINKGITRLGLCGILSMALTLTPTVPLFAYLIHHLTYPIPPSTDSPSLTAHPFISLSIVLLLSASRLGRGLLQLSTQQLAQARVPAHQCSSFAGTEVAFVSVFGLSHNIGTAIWSAPAQFGWLAAGSAVAVGMAAAAFGWWVRMERKGGRARL</sequence>
<dbReference type="RefSeq" id="XP_033573436.1">
    <property type="nucleotide sequence ID" value="XM_033728337.1"/>
</dbReference>
<reference evidence="10" key="3">
    <citation type="submission" date="2025-04" db="UniProtKB">
        <authorList>
            <consortium name="RefSeq"/>
        </authorList>
    </citation>
    <scope>IDENTIFICATION</scope>
    <source>
        <strain evidence="10">CBS 304.34</strain>
    </source>
</reference>
<keyword evidence="3 6" id="KW-0812">Transmembrane</keyword>
<keyword evidence="4 6" id="KW-1133">Transmembrane helix</keyword>
<dbReference type="AlphaFoldDB" id="A0A6A6YCD6"/>
<keyword evidence="9" id="KW-1185">Reference proteome</keyword>
<organism evidence="8">
    <name type="scientific">Mytilinidion resinicola</name>
    <dbReference type="NCBI Taxonomy" id="574789"/>
    <lineage>
        <taxon>Eukaryota</taxon>
        <taxon>Fungi</taxon>
        <taxon>Dikarya</taxon>
        <taxon>Ascomycota</taxon>
        <taxon>Pezizomycotina</taxon>
        <taxon>Dothideomycetes</taxon>
        <taxon>Pleosporomycetidae</taxon>
        <taxon>Mytilinidiales</taxon>
        <taxon>Mytilinidiaceae</taxon>
        <taxon>Mytilinidion</taxon>
    </lineage>
</organism>
<accession>A0A6A6YCD6</accession>
<keyword evidence="5 6" id="KW-0472">Membrane</keyword>